<comment type="caution">
    <text evidence="1">The sequence shown here is derived from an EMBL/GenBank/DDBJ whole genome shotgun (WGS) entry which is preliminary data.</text>
</comment>
<proteinExistence type="predicted"/>
<name>A0ABV1RK96_9ALTE</name>
<reference evidence="1 2" key="1">
    <citation type="submission" date="2024-06" db="EMBL/GenBank/DDBJ databases">
        <authorList>
            <person name="Chen R.Y."/>
        </authorList>
    </citation>
    <scope>NUCLEOTIDE SEQUENCE [LARGE SCALE GENOMIC DNA]</scope>
    <source>
        <strain evidence="1 2">D2</strain>
    </source>
</reference>
<evidence type="ECO:0000313" key="2">
    <source>
        <dbReference type="Proteomes" id="UP001467690"/>
    </source>
</evidence>
<keyword evidence="2" id="KW-1185">Reference proteome</keyword>
<evidence type="ECO:0008006" key="3">
    <source>
        <dbReference type="Google" id="ProtNLM"/>
    </source>
</evidence>
<organism evidence="1 2">
    <name type="scientific">Catenovulum sediminis</name>
    <dbReference type="NCBI Taxonomy" id="1740262"/>
    <lineage>
        <taxon>Bacteria</taxon>
        <taxon>Pseudomonadati</taxon>
        <taxon>Pseudomonadota</taxon>
        <taxon>Gammaproteobacteria</taxon>
        <taxon>Alteromonadales</taxon>
        <taxon>Alteromonadaceae</taxon>
        <taxon>Catenovulum</taxon>
    </lineage>
</organism>
<accession>A0ABV1RK96</accession>
<protein>
    <recommendedName>
        <fullName evidence="3">Phage tail protein</fullName>
    </recommendedName>
</protein>
<evidence type="ECO:0000313" key="1">
    <source>
        <dbReference type="EMBL" id="MER2493366.1"/>
    </source>
</evidence>
<dbReference type="RefSeq" id="WP_143872516.1">
    <property type="nucleotide sequence ID" value="NZ_CP041660.1"/>
</dbReference>
<sequence length="152" mass="16382">MPTPATELANDVIDSQGATLQFCSSGIGTVDTFLPHIIGSIPQINSGKAYDDVTAVDDDKRKYGEQTLPEDQDFELVFADVPANSDQKTFTDLVEAGTEITIKITRKTGRVQEAVFVPHDHFSGESGKDVGKQMYGCIGKLQTVAFSTVPVV</sequence>
<gene>
    <name evidence="1" type="ORF">ABS311_15930</name>
</gene>
<dbReference type="Proteomes" id="UP001467690">
    <property type="component" value="Unassembled WGS sequence"/>
</dbReference>
<dbReference type="EMBL" id="JBELOE010000265">
    <property type="protein sequence ID" value="MER2493366.1"/>
    <property type="molecule type" value="Genomic_DNA"/>
</dbReference>